<keyword evidence="1" id="KW-0472">Membrane</keyword>
<evidence type="ECO:0000313" key="3">
    <source>
        <dbReference type="Proteomes" id="UP000588186"/>
    </source>
</evidence>
<dbReference type="AlphaFoldDB" id="A0A6V7R8D0"/>
<sequence>MRYIVTFFWAFLLTQMVNFILNSLNGGGQLYVGIGVLLAVLITLTVFILDIMLKPDKNYVEIVEDEQ</sequence>
<reference evidence="2 3" key="1">
    <citation type="submission" date="2020-07" db="EMBL/GenBank/DDBJ databases">
        <authorList>
            <person name="Criscuolo A."/>
        </authorList>
    </citation>
    <scope>NUCLEOTIDE SEQUENCE [LARGE SCALE GENOMIC DNA]</scope>
    <source>
        <strain evidence="2">CIP107946</strain>
    </source>
</reference>
<protein>
    <recommendedName>
        <fullName evidence="4">Membrane protein YjzD</fullName>
    </recommendedName>
</protein>
<name>A0A6V7R8D0_9BACL</name>
<evidence type="ECO:0008006" key="4">
    <source>
        <dbReference type="Google" id="ProtNLM"/>
    </source>
</evidence>
<keyword evidence="1" id="KW-0812">Transmembrane</keyword>
<proteinExistence type="predicted"/>
<organism evidence="2 3">
    <name type="scientific">Phocicoccus pinnipedialis</name>
    <dbReference type="NCBI Taxonomy" id="110845"/>
    <lineage>
        <taxon>Bacteria</taxon>
        <taxon>Bacillati</taxon>
        <taxon>Bacillota</taxon>
        <taxon>Bacilli</taxon>
        <taxon>Bacillales</taxon>
        <taxon>Salinicoccaceae</taxon>
        <taxon>Phocicoccus</taxon>
    </lineage>
</organism>
<dbReference type="EMBL" id="CAJEWB010000006">
    <property type="protein sequence ID" value="CAD2073248.1"/>
    <property type="molecule type" value="Genomic_DNA"/>
</dbReference>
<keyword evidence="3" id="KW-1185">Reference proteome</keyword>
<comment type="caution">
    <text evidence="2">The sequence shown here is derived from an EMBL/GenBank/DDBJ whole genome shotgun (WGS) entry which is preliminary data.</text>
</comment>
<dbReference type="RefSeq" id="WP_186076802.1">
    <property type="nucleotide sequence ID" value="NZ_CAJEWB010000006.1"/>
</dbReference>
<feature type="transmembrane region" description="Helical" evidence="1">
    <location>
        <begin position="29"/>
        <end position="49"/>
    </location>
</feature>
<keyword evidence="1" id="KW-1133">Transmembrane helix</keyword>
<dbReference type="Pfam" id="PF11151">
    <property type="entry name" value="DUF2929"/>
    <property type="match status" value="1"/>
</dbReference>
<dbReference type="InterPro" id="IPR021324">
    <property type="entry name" value="DUF2929"/>
</dbReference>
<gene>
    <name evidence="2" type="ORF">JEOPIN946_00632</name>
</gene>
<evidence type="ECO:0000256" key="1">
    <source>
        <dbReference type="SAM" id="Phobius"/>
    </source>
</evidence>
<dbReference type="Proteomes" id="UP000588186">
    <property type="component" value="Unassembled WGS sequence"/>
</dbReference>
<evidence type="ECO:0000313" key="2">
    <source>
        <dbReference type="EMBL" id="CAD2073248.1"/>
    </source>
</evidence>
<accession>A0A6V7R8D0</accession>